<feature type="transmembrane region" description="Helical" evidence="2">
    <location>
        <begin position="97"/>
        <end position="116"/>
    </location>
</feature>
<organism evidence="3 4">
    <name type="scientific">Streptomyces cynarae</name>
    <dbReference type="NCBI Taxonomy" id="2981134"/>
    <lineage>
        <taxon>Bacteria</taxon>
        <taxon>Bacillati</taxon>
        <taxon>Actinomycetota</taxon>
        <taxon>Actinomycetes</taxon>
        <taxon>Kitasatosporales</taxon>
        <taxon>Streptomycetaceae</taxon>
        <taxon>Streptomyces</taxon>
    </lineage>
</organism>
<protein>
    <recommendedName>
        <fullName evidence="5">Integral membrane protein</fullName>
    </recommendedName>
</protein>
<dbReference type="RefSeq" id="WP_263230980.1">
    <property type="nucleotide sequence ID" value="NZ_CP106793.1"/>
</dbReference>
<evidence type="ECO:0000256" key="1">
    <source>
        <dbReference type="SAM" id="MobiDB-lite"/>
    </source>
</evidence>
<evidence type="ECO:0000313" key="4">
    <source>
        <dbReference type="Proteomes" id="UP001061298"/>
    </source>
</evidence>
<keyword evidence="2" id="KW-0812">Transmembrane</keyword>
<keyword evidence="4" id="KW-1185">Reference proteome</keyword>
<name>A0ABY6E4U7_9ACTN</name>
<evidence type="ECO:0000256" key="2">
    <source>
        <dbReference type="SAM" id="Phobius"/>
    </source>
</evidence>
<feature type="transmembrane region" description="Helical" evidence="2">
    <location>
        <begin position="122"/>
        <end position="142"/>
    </location>
</feature>
<feature type="region of interest" description="Disordered" evidence="1">
    <location>
        <begin position="1"/>
        <end position="24"/>
    </location>
</feature>
<dbReference type="Proteomes" id="UP001061298">
    <property type="component" value="Chromosome"/>
</dbReference>
<evidence type="ECO:0000313" key="3">
    <source>
        <dbReference type="EMBL" id="UXY20948.1"/>
    </source>
</evidence>
<keyword evidence="2" id="KW-1133">Transmembrane helix</keyword>
<dbReference type="EMBL" id="CP106793">
    <property type="protein sequence ID" value="UXY20948.1"/>
    <property type="molecule type" value="Genomic_DNA"/>
</dbReference>
<proteinExistence type="predicted"/>
<keyword evidence="2" id="KW-0472">Membrane</keyword>
<reference evidence="3" key="1">
    <citation type="submission" date="2022-10" db="EMBL/GenBank/DDBJ databases">
        <authorList>
            <person name="Mo P."/>
        </authorList>
    </citation>
    <scope>NUCLEOTIDE SEQUENCE</scope>
    <source>
        <strain evidence="3">HUAS 13-4</strain>
    </source>
</reference>
<gene>
    <name evidence="3" type="ORF">N8I84_21305</name>
</gene>
<feature type="transmembrane region" description="Helical" evidence="2">
    <location>
        <begin position="38"/>
        <end position="56"/>
    </location>
</feature>
<feature type="transmembrane region" description="Helical" evidence="2">
    <location>
        <begin position="68"/>
        <end position="90"/>
    </location>
</feature>
<evidence type="ECO:0008006" key="5">
    <source>
        <dbReference type="Google" id="ProtNLM"/>
    </source>
</evidence>
<sequence>MAHAAPASRTPHPPATTSRAFVPAHRPPNLFDRRVHRLGRLAVPLAIGLLYGYWAAANRRQGGPITGWNLVFGFACTIVFTVLCSALFVMTPRLRRGAHAVVWGAFTGITLGFLYIQTNVSVLHAAGLALVVALAVFLFDFYRYSTFSHYVAREDGEGRPAG</sequence>
<accession>A0ABY6E4U7</accession>